<accession>A0ABM0MDV3</accession>
<keyword evidence="4 5" id="KW-0472">Membrane</keyword>
<feature type="transmembrane region" description="Helical" evidence="5">
    <location>
        <begin position="295"/>
        <end position="316"/>
    </location>
</feature>
<feature type="transmembrane region" description="Helical" evidence="5">
    <location>
        <begin position="416"/>
        <end position="435"/>
    </location>
</feature>
<evidence type="ECO:0000256" key="5">
    <source>
        <dbReference type="SAM" id="Phobius"/>
    </source>
</evidence>
<reference evidence="8" key="1">
    <citation type="submission" date="2025-08" db="UniProtKB">
        <authorList>
            <consortium name="RefSeq"/>
        </authorList>
    </citation>
    <scope>IDENTIFICATION</scope>
    <source>
        <tissue evidence="8">Testes</tissue>
    </source>
</reference>
<dbReference type="PANTHER" id="PTHR24064">
    <property type="entry name" value="SOLUTE CARRIER FAMILY 22 MEMBER"/>
    <property type="match status" value="1"/>
</dbReference>
<evidence type="ECO:0000256" key="3">
    <source>
        <dbReference type="ARBA" id="ARBA00022989"/>
    </source>
</evidence>
<evidence type="ECO:0000256" key="6">
    <source>
        <dbReference type="SAM" id="SignalP"/>
    </source>
</evidence>
<dbReference type="RefSeq" id="XP_006818194.1">
    <property type="nucleotide sequence ID" value="XM_006818131.1"/>
</dbReference>
<dbReference type="Pfam" id="PF00083">
    <property type="entry name" value="Sugar_tr"/>
    <property type="match status" value="1"/>
</dbReference>
<sequence>MTVPVIYFILVFQFPPTIPWCKVPHIDKIKHQFCIDNVTSNCEEFVKNLTIPKHRKNVGCGSVLTYDQCHRYDISYETMSYVTRGSIQSYFNNTKTVECDIGWEYDESYSTVTSEFDLVCGRSYLNTLVLTVNMTGMLVVSEHVGPTKRAMVGLIYPIFFSIGYMLLAVYAYFIREWWKLQLATIAPSLVFLSYWWIIPESPRWLISKGRIEEAKKIIQLSARVNNITIPKNALDGLREQKKYETNDQTKHRAIDLLKFPNMRKKTLILFYFWCICGLVYFGISFGTSNLGGNPYLNVFIAAAVEIPAYGVSFVMMENGRIGRRWSAFCSMGFCGVSNIALSFVPACGHMVWIRTTLTMLGKFCITTSFAIIIIFSAEIFPTALRTTGVGMCSVFTRVGGIIAPQLMVLGDVWKPLPAVACGITSIVASVLVLFLPETKGENLPETFEQAEQFGKKAKAAHDVSPHERYRELTKNEEMELETVLINDPTSPLKESLSKL</sequence>
<feature type="transmembrane region" description="Helical" evidence="5">
    <location>
        <begin position="266"/>
        <end position="283"/>
    </location>
</feature>
<feature type="transmembrane region" description="Helical" evidence="5">
    <location>
        <begin position="328"/>
        <end position="353"/>
    </location>
</feature>
<dbReference type="Proteomes" id="UP000694865">
    <property type="component" value="Unplaced"/>
</dbReference>
<dbReference type="SUPFAM" id="SSF103473">
    <property type="entry name" value="MFS general substrate transporter"/>
    <property type="match status" value="1"/>
</dbReference>
<feature type="transmembrane region" description="Helical" evidence="5">
    <location>
        <begin position="359"/>
        <end position="377"/>
    </location>
</feature>
<keyword evidence="6" id="KW-0732">Signal</keyword>
<dbReference type="InterPro" id="IPR005828">
    <property type="entry name" value="MFS_sugar_transport-like"/>
</dbReference>
<evidence type="ECO:0000256" key="2">
    <source>
        <dbReference type="ARBA" id="ARBA00022692"/>
    </source>
</evidence>
<gene>
    <name evidence="8" type="primary">LOC100366310</name>
</gene>
<evidence type="ECO:0000256" key="4">
    <source>
        <dbReference type="ARBA" id="ARBA00023136"/>
    </source>
</evidence>
<feature type="chain" id="PRO_5045155027" evidence="6">
    <location>
        <begin position="20"/>
        <end position="499"/>
    </location>
</feature>
<proteinExistence type="predicted"/>
<organism evidence="7 8">
    <name type="scientific">Saccoglossus kowalevskii</name>
    <name type="common">Acorn worm</name>
    <dbReference type="NCBI Taxonomy" id="10224"/>
    <lineage>
        <taxon>Eukaryota</taxon>
        <taxon>Metazoa</taxon>
        <taxon>Hemichordata</taxon>
        <taxon>Enteropneusta</taxon>
        <taxon>Harrimaniidae</taxon>
        <taxon>Saccoglossus</taxon>
    </lineage>
</organism>
<comment type="subcellular location">
    <subcellularLocation>
        <location evidence="1">Membrane</location>
        <topology evidence="1">Multi-pass membrane protein</topology>
    </subcellularLocation>
</comment>
<dbReference type="GeneID" id="100366310"/>
<dbReference type="InterPro" id="IPR036259">
    <property type="entry name" value="MFS_trans_sf"/>
</dbReference>
<keyword evidence="7" id="KW-1185">Reference proteome</keyword>
<name>A0ABM0MDV3_SACKO</name>
<keyword evidence="3 5" id="KW-1133">Transmembrane helix</keyword>
<evidence type="ECO:0000256" key="1">
    <source>
        <dbReference type="ARBA" id="ARBA00004141"/>
    </source>
</evidence>
<feature type="signal peptide" evidence="6">
    <location>
        <begin position="1"/>
        <end position="19"/>
    </location>
</feature>
<keyword evidence="2 5" id="KW-0812">Transmembrane</keyword>
<feature type="transmembrane region" description="Helical" evidence="5">
    <location>
        <begin position="153"/>
        <end position="174"/>
    </location>
</feature>
<evidence type="ECO:0000313" key="7">
    <source>
        <dbReference type="Proteomes" id="UP000694865"/>
    </source>
</evidence>
<dbReference type="Gene3D" id="1.20.1250.20">
    <property type="entry name" value="MFS general substrate transporter like domains"/>
    <property type="match status" value="1"/>
</dbReference>
<protein>
    <submittedName>
        <fullName evidence="8">Organic cation transporter protein-like</fullName>
    </submittedName>
</protein>
<evidence type="ECO:0000313" key="8">
    <source>
        <dbReference type="RefSeq" id="XP_006818194.1"/>
    </source>
</evidence>
<feature type="transmembrane region" description="Helical" evidence="5">
    <location>
        <begin position="389"/>
        <end position="410"/>
    </location>
</feature>